<dbReference type="GO" id="GO:0016787">
    <property type="term" value="F:hydrolase activity"/>
    <property type="evidence" value="ECO:0007669"/>
    <property type="project" value="UniProtKB-KW"/>
</dbReference>
<keyword evidence="3" id="KW-1185">Reference proteome</keyword>
<dbReference type="InterPro" id="IPR023214">
    <property type="entry name" value="HAD_sf"/>
</dbReference>
<keyword evidence="1 2" id="KW-0378">Hydrolase</keyword>
<dbReference type="SFLD" id="SFLDS00003">
    <property type="entry name" value="Haloacid_Dehalogenase"/>
    <property type="match status" value="1"/>
</dbReference>
<dbReference type="EMBL" id="CP003984">
    <property type="protein sequence ID" value="AII86193.1"/>
    <property type="molecule type" value="Genomic_DNA"/>
</dbReference>
<reference evidence="2 3" key="1">
    <citation type="journal article" date="2014" name="ISME J.">
        <title>Adaptation of an abundant Roseobacter RCA organism to pelagic systems revealed by genomic and transcriptomic analyses.</title>
        <authorList>
            <person name="Voget S."/>
            <person name="Wemheuer B."/>
            <person name="Brinkhoff T."/>
            <person name="Vollmers J."/>
            <person name="Dietrich S."/>
            <person name="Giebel H.A."/>
            <person name="Beardsley C."/>
            <person name="Sardemann C."/>
            <person name="Bakenhus I."/>
            <person name="Billerbeck S."/>
            <person name="Daniel R."/>
            <person name="Simon M."/>
        </authorList>
    </citation>
    <scope>NUCLEOTIDE SEQUENCE [LARGE SCALE GENOMIC DNA]</scope>
    <source>
        <strain evidence="2 3">RCA23</strain>
    </source>
</reference>
<proteinExistence type="predicted"/>
<accession>A0AAN0RHA9</accession>
<dbReference type="SFLD" id="SFLDG01129">
    <property type="entry name" value="C1.5:_HAD__Beta-PGM__Phosphata"/>
    <property type="match status" value="1"/>
</dbReference>
<organism evidence="2 3">
    <name type="scientific">Planktomarina temperata RCA23</name>
    <dbReference type="NCBI Taxonomy" id="666509"/>
    <lineage>
        <taxon>Bacteria</taxon>
        <taxon>Pseudomonadati</taxon>
        <taxon>Pseudomonadota</taxon>
        <taxon>Alphaproteobacteria</taxon>
        <taxon>Rhodobacterales</taxon>
        <taxon>Paracoccaceae</taxon>
        <taxon>Planktomarina</taxon>
    </lineage>
</organism>
<evidence type="ECO:0000256" key="1">
    <source>
        <dbReference type="ARBA" id="ARBA00022801"/>
    </source>
</evidence>
<dbReference type="EC" id="3.-.-.-" evidence="2"/>
<dbReference type="InterPro" id="IPR023198">
    <property type="entry name" value="PGP-like_dom2"/>
</dbReference>
<protein>
    <submittedName>
        <fullName evidence="2">Haloacid dehalogenase domain protein hydrolase</fullName>
        <ecNumber evidence="2">3.-.-.-</ecNumber>
    </submittedName>
</protein>
<dbReference type="InterPro" id="IPR036412">
    <property type="entry name" value="HAD-like_sf"/>
</dbReference>
<dbReference type="SUPFAM" id="SSF56784">
    <property type="entry name" value="HAD-like"/>
    <property type="match status" value="1"/>
</dbReference>
<name>A0AAN0RHA9_9RHOB</name>
<evidence type="ECO:0000313" key="3">
    <source>
        <dbReference type="Proteomes" id="UP000028680"/>
    </source>
</evidence>
<dbReference type="AlphaFoldDB" id="A0AAN0RHA9"/>
<dbReference type="PANTHER" id="PTHR43316:SF8">
    <property type="entry name" value="HAD FAMILY HYDROLASE"/>
    <property type="match status" value="1"/>
</dbReference>
<dbReference type="KEGG" id="ptp:RCA23_c06340"/>
<dbReference type="Gene3D" id="3.40.50.1000">
    <property type="entry name" value="HAD superfamily/HAD-like"/>
    <property type="match status" value="1"/>
</dbReference>
<dbReference type="Gene3D" id="1.10.150.240">
    <property type="entry name" value="Putative phosphatase, domain 2"/>
    <property type="match status" value="1"/>
</dbReference>
<dbReference type="InterPro" id="IPR051540">
    <property type="entry name" value="S-2-haloacid_dehalogenase"/>
</dbReference>
<dbReference type="PANTHER" id="PTHR43316">
    <property type="entry name" value="HYDROLASE, HALOACID DELAHOGENASE-RELATED"/>
    <property type="match status" value="1"/>
</dbReference>
<sequence length="234" mass="25867">MERASLPSSIKILGLDADDTLWQNEEFFRLTQDRFADMLSAYMPPDPLHAELLAAERRNLGRYGYGIKGFMLSMVETAIDVSKGQVPAHVIHDILTMGRDMLNHPIHLLPGVAECLPRLAQEYALVLVTKGDLLHQEQKLAQSGLGDLFEDVHIVSEKHITTYQRIFGAQLAATAMVGNSIKSDILPALAAGAAAIHIPGRYEWEMEKADAPPEGPRFFKASSFNKVSALLMEM</sequence>
<dbReference type="Proteomes" id="UP000028680">
    <property type="component" value="Chromosome"/>
</dbReference>
<gene>
    <name evidence="2" type="ORF">RCA23_c06340</name>
</gene>
<dbReference type="Pfam" id="PF00702">
    <property type="entry name" value="Hydrolase"/>
    <property type="match status" value="1"/>
</dbReference>
<evidence type="ECO:0000313" key="2">
    <source>
        <dbReference type="EMBL" id="AII86193.1"/>
    </source>
</evidence>